<reference evidence="8" key="2">
    <citation type="submission" date="2020-09" db="EMBL/GenBank/DDBJ databases">
        <authorList>
            <person name="Sun Q."/>
            <person name="Zhou Y."/>
        </authorList>
    </citation>
    <scope>NUCLEOTIDE SEQUENCE</scope>
    <source>
        <strain evidence="8">CGMCC 4.7679</strain>
    </source>
</reference>
<comment type="similarity">
    <text evidence="6">Belongs to the ABC-2 integral membrane protein family.</text>
</comment>
<dbReference type="PANTHER" id="PTHR43229">
    <property type="entry name" value="NODULATION PROTEIN J"/>
    <property type="match status" value="1"/>
</dbReference>
<feature type="domain" description="ABC transmembrane type-2" evidence="7">
    <location>
        <begin position="13"/>
        <end position="250"/>
    </location>
</feature>
<keyword evidence="9" id="KW-1185">Reference proteome</keyword>
<keyword evidence="2 6" id="KW-0812">Transmembrane</keyword>
<dbReference type="InterPro" id="IPR051784">
    <property type="entry name" value="Nod_factor_ABC_transporter"/>
</dbReference>
<evidence type="ECO:0000313" key="9">
    <source>
        <dbReference type="Proteomes" id="UP000658656"/>
    </source>
</evidence>
<gene>
    <name evidence="8" type="ORF">GCM10017566_15770</name>
</gene>
<dbReference type="RefSeq" id="WP_145938938.1">
    <property type="nucleotide sequence ID" value="NZ_CP174150.1"/>
</dbReference>
<feature type="transmembrane region" description="Helical" evidence="6">
    <location>
        <begin position="129"/>
        <end position="150"/>
    </location>
</feature>
<dbReference type="OrthoDB" id="9786643at2"/>
<sequence length="253" mass="26798">MIALGIARGGVELRQFFRLKEAVVFTFTLPAFLMVLLGSIFGDAAQAFAAGMIGSGIVSTSFVSMGGGIASDREDGTLKRLRGTPLPATSYFLGKIILVAVSSLAEAVLLLAVAKLLFGLNLPSSPHRWLTFGWVFVLGVTSCALLGIAASSLARSVTGAVAIMNLVYVALQFISGVFVTPITQLPTVMVDAASFFPVKWICQGFRSVFLPDALAANEMAGRWELGTVALVLGAWCVAGLVLCRLTFRWSNSR</sequence>
<dbReference type="InterPro" id="IPR013525">
    <property type="entry name" value="ABC2_TM"/>
</dbReference>
<accession>A0A8H9IWT1</accession>
<dbReference type="InterPro" id="IPR047817">
    <property type="entry name" value="ABC2_TM_bact-type"/>
</dbReference>
<dbReference type="PIRSF" id="PIRSF006648">
    <property type="entry name" value="DrrB"/>
    <property type="match status" value="1"/>
</dbReference>
<dbReference type="GO" id="GO:0043190">
    <property type="term" value="C:ATP-binding cassette (ABC) transporter complex"/>
    <property type="evidence" value="ECO:0007669"/>
    <property type="project" value="InterPro"/>
</dbReference>
<evidence type="ECO:0000256" key="5">
    <source>
        <dbReference type="ARBA" id="ARBA00023251"/>
    </source>
</evidence>
<feature type="transmembrane region" description="Helical" evidence="6">
    <location>
        <begin position="92"/>
        <end position="117"/>
    </location>
</feature>
<dbReference type="Pfam" id="PF01061">
    <property type="entry name" value="ABC2_membrane"/>
    <property type="match status" value="1"/>
</dbReference>
<evidence type="ECO:0000256" key="6">
    <source>
        <dbReference type="RuleBase" id="RU361157"/>
    </source>
</evidence>
<proteinExistence type="inferred from homology"/>
<feature type="transmembrane region" description="Helical" evidence="6">
    <location>
        <begin position="225"/>
        <end position="247"/>
    </location>
</feature>
<keyword evidence="4 6" id="KW-0472">Membrane</keyword>
<reference evidence="8" key="1">
    <citation type="journal article" date="2014" name="Int. J. Syst. Evol. Microbiol.">
        <title>Complete genome sequence of Corynebacterium casei LMG S-19264T (=DSM 44701T), isolated from a smear-ripened cheese.</title>
        <authorList>
            <consortium name="US DOE Joint Genome Institute (JGI-PGF)"/>
            <person name="Walter F."/>
            <person name="Albersmeier A."/>
            <person name="Kalinowski J."/>
            <person name="Ruckert C."/>
        </authorList>
    </citation>
    <scope>NUCLEOTIDE SEQUENCE</scope>
    <source>
        <strain evidence="8">CGMCC 4.7679</strain>
    </source>
</reference>
<feature type="transmembrane region" description="Helical" evidence="6">
    <location>
        <begin position="47"/>
        <end position="71"/>
    </location>
</feature>
<organism evidence="8 9">
    <name type="scientific">Amycolatopsis bartoniae</name>
    <dbReference type="NCBI Taxonomy" id="941986"/>
    <lineage>
        <taxon>Bacteria</taxon>
        <taxon>Bacillati</taxon>
        <taxon>Actinomycetota</taxon>
        <taxon>Actinomycetes</taxon>
        <taxon>Pseudonocardiales</taxon>
        <taxon>Pseudonocardiaceae</taxon>
        <taxon>Amycolatopsis</taxon>
    </lineage>
</organism>
<keyword evidence="6" id="KW-1003">Cell membrane</keyword>
<dbReference type="Proteomes" id="UP000658656">
    <property type="component" value="Unassembled WGS sequence"/>
</dbReference>
<evidence type="ECO:0000256" key="3">
    <source>
        <dbReference type="ARBA" id="ARBA00022989"/>
    </source>
</evidence>
<dbReference type="EMBL" id="BNAV01000002">
    <property type="protein sequence ID" value="GHF43773.1"/>
    <property type="molecule type" value="Genomic_DNA"/>
</dbReference>
<name>A0A8H9IWT1_9PSEU</name>
<keyword evidence="3 6" id="KW-1133">Transmembrane helix</keyword>
<dbReference type="GO" id="GO:0140359">
    <property type="term" value="F:ABC-type transporter activity"/>
    <property type="evidence" value="ECO:0007669"/>
    <property type="project" value="InterPro"/>
</dbReference>
<comment type="caution">
    <text evidence="8">The sequence shown here is derived from an EMBL/GenBank/DDBJ whole genome shotgun (WGS) entry which is preliminary data.</text>
</comment>
<dbReference type="GO" id="GO:0046677">
    <property type="term" value="P:response to antibiotic"/>
    <property type="evidence" value="ECO:0007669"/>
    <property type="project" value="UniProtKB-KW"/>
</dbReference>
<feature type="transmembrane region" description="Helical" evidence="6">
    <location>
        <begin position="22"/>
        <end position="41"/>
    </location>
</feature>
<dbReference type="InterPro" id="IPR000412">
    <property type="entry name" value="ABC_2_transport"/>
</dbReference>
<evidence type="ECO:0000256" key="1">
    <source>
        <dbReference type="ARBA" id="ARBA00004141"/>
    </source>
</evidence>
<keyword evidence="6" id="KW-0813">Transport</keyword>
<comment type="subcellular location">
    <subcellularLocation>
        <location evidence="6">Cell membrane</location>
        <topology evidence="6">Multi-pass membrane protein</topology>
    </subcellularLocation>
    <subcellularLocation>
        <location evidence="1">Membrane</location>
        <topology evidence="1">Multi-pass membrane protein</topology>
    </subcellularLocation>
</comment>
<evidence type="ECO:0000259" key="7">
    <source>
        <dbReference type="PROSITE" id="PS51012"/>
    </source>
</evidence>
<dbReference type="PROSITE" id="PS51012">
    <property type="entry name" value="ABC_TM2"/>
    <property type="match status" value="1"/>
</dbReference>
<evidence type="ECO:0000313" key="8">
    <source>
        <dbReference type="EMBL" id="GHF43773.1"/>
    </source>
</evidence>
<evidence type="ECO:0000256" key="4">
    <source>
        <dbReference type="ARBA" id="ARBA00023136"/>
    </source>
</evidence>
<protein>
    <recommendedName>
        <fullName evidence="6">Transport permease protein</fullName>
    </recommendedName>
</protein>
<feature type="transmembrane region" description="Helical" evidence="6">
    <location>
        <begin position="157"/>
        <end position="179"/>
    </location>
</feature>
<dbReference type="AlphaFoldDB" id="A0A8H9IWT1"/>
<evidence type="ECO:0000256" key="2">
    <source>
        <dbReference type="ARBA" id="ARBA00022692"/>
    </source>
</evidence>
<keyword evidence="5" id="KW-0046">Antibiotic resistance</keyword>
<dbReference type="PANTHER" id="PTHR43229:SF6">
    <property type="entry name" value="ABC-TYPE MULTIDRUG TRANSPORT SYSTEM, PERMEASE COMPONENT"/>
    <property type="match status" value="1"/>
</dbReference>